<dbReference type="EMBL" id="LR798428">
    <property type="protein sequence ID" value="CAB5231497.1"/>
    <property type="molecule type" value="Genomic_DNA"/>
</dbReference>
<evidence type="ECO:0000313" key="1">
    <source>
        <dbReference type="EMBL" id="CAB4175155.1"/>
    </source>
</evidence>
<reference evidence="1" key="1">
    <citation type="submission" date="2020-05" db="EMBL/GenBank/DDBJ databases">
        <authorList>
            <person name="Chiriac C."/>
            <person name="Salcher M."/>
            <person name="Ghai R."/>
            <person name="Kavagutti S V."/>
        </authorList>
    </citation>
    <scope>NUCLEOTIDE SEQUENCE</scope>
</reference>
<dbReference type="EMBL" id="LR797071">
    <property type="protein sequence ID" value="CAB4184992.1"/>
    <property type="molecule type" value="Genomic_DNA"/>
</dbReference>
<accession>A0A6J5Q180</accession>
<organism evidence="1">
    <name type="scientific">uncultured Caudovirales phage</name>
    <dbReference type="NCBI Taxonomy" id="2100421"/>
    <lineage>
        <taxon>Viruses</taxon>
        <taxon>Duplodnaviria</taxon>
        <taxon>Heunggongvirae</taxon>
        <taxon>Uroviricota</taxon>
        <taxon>Caudoviricetes</taxon>
        <taxon>Peduoviridae</taxon>
        <taxon>Maltschvirus</taxon>
        <taxon>Maltschvirus maltsch</taxon>
    </lineage>
</organism>
<dbReference type="EMBL" id="LR797185">
    <property type="protein sequence ID" value="CAB4192765.1"/>
    <property type="molecule type" value="Genomic_DNA"/>
</dbReference>
<protein>
    <submittedName>
        <fullName evidence="1">Uncharacterized protein</fullName>
    </submittedName>
</protein>
<evidence type="ECO:0000313" key="2">
    <source>
        <dbReference type="EMBL" id="CAB4184992.1"/>
    </source>
</evidence>
<proteinExistence type="predicted"/>
<sequence>MIGMIERMKRDMENNYHASCVVELNGTKIRVVQSDRTCTSINDETGELYLTLQLNAPQDPGPNNFWVTHGTRSGDLYALLVKEGLIEKSDKQLSLPGTHAIAVRLRSREAIKDKE</sequence>
<evidence type="ECO:0000313" key="3">
    <source>
        <dbReference type="EMBL" id="CAB4192765.1"/>
    </source>
</evidence>
<gene>
    <name evidence="2" type="ORF">UFOVP1131_106</name>
    <name evidence="3" type="ORF">UFOVP1245_80</name>
    <name evidence="4" type="ORF">UFOVP1582_98</name>
    <name evidence="1" type="ORF">UFOVP966_120</name>
</gene>
<evidence type="ECO:0000313" key="4">
    <source>
        <dbReference type="EMBL" id="CAB5231497.1"/>
    </source>
</evidence>
<dbReference type="EMBL" id="LR796919">
    <property type="protein sequence ID" value="CAB4175155.1"/>
    <property type="molecule type" value="Genomic_DNA"/>
</dbReference>
<name>A0A6J5Q180_9CAUD</name>